<accession>A0ABN2J562</accession>
<sequence length="154" mass="16417">MKAVEELRYLVLALQREGNRLLAASLRPLGLTPAQAEVVGILATRPPLSLNGIGELLVCESGTSPSRIVDRLVSAGLVRREGTPADRRQVLLSLTDQGRALAERVAEVEDGLHQALENLIGDRPIDGTVELLRELASGFPAGQAIQRRKGGAAN</sequence>
<dbReference type="PANTHER" id="PTHR33164">
    <property type="entry name" value="TRANSCRIPTIONAL REGULATOR, MARR FAMILY"/>
    <property type="match status" value="1"/>
</dbReference>
<dbReference type="Pfam" id="PF12802">
    <property type="entry name" value="MarR_2"/>
    <property type="match status" value="1"/>
</dbReference>
<evidence type="ECO:0000313" key="3">
    <source>
        <dbReference type="Proteomes" id="UP001500618"/>
    </source>
</evidence>
<dbReference type="InterPro" id="IPR036388">
    <property type="entry name" value="WH-like_DNA-bd_sf"/>
</dbReference>
<comment type="caution">
    <text evidence="2">The sequence shown here is derived from an EMBL/GenBank/DDBJ whole genome shotgun (WGS) entry which is preliminary data.</text>
</comment>
<dbReference type="Gene3D" id="1.10.10.10">
    <property type="entry name" value="Winged helix-like DNA-binding domain superfamily/Winged helix DNA-binding domain"/>
    <property type="match status" value="1"/>
</dbReference>
<proteinExistence type="predicted"/>
<dbReference type="RefSeq" id="WP_344315063.1">
    <property type="nucleotide sequence ID" value="NZ_BAAANY010000042.1"/>
</dbReference>
<protein>
    <submittedName>
        <fullName evidence="2">MarR family transcriptional regulator</fullName>
    </submittedName>
</protein>
<feature type="domain" description="HTH marR-type" evidence="1">
    <location>
        <begin position="1"/>
        <end position="137"/>
    </location>
</feature>
<organism evidence="2 3">
    <name type="scientific">Fodinicola feengrottensis</name>
    <dbReference type="NCBI Taxonomy" id="435914"/>
    <lineage>
        <taxon>Bacteria</taxon>
        <taxon>Bacillati</taxon>
        <taxon>Actinomycetota</taxon>
        <taxon>Actinomycetes</taxon>
        <taxon>Mycobacteriales</taxon>
        <taxon>Fodinicola</taxon>
    </lineage>
</organism>
<dbReference type="EMBL" id="BAAANY010000042">
    <property type="protein sequence ID" value="GAA1718224.1"/>
    <property type="molecule type" value="Genomic_DNA"/>
</dbReference>
<dbReference type="PROSITE" id="PS50995">
    <property type="entry name" value="HTH_MARR_2"/>
    <property type="match status" value="1"/>
</dbReference>
<dbReference type="InterPro" id="IPR036390">
    <property type="entry name" value="WH_DNA-bd_sf"/>
</dbReference>
<keyword evidence="3" id="KW-1185">Reference proteome</keyword>
<dbReference type="InterPro" id="IPR000835">
    <property type="entry name" value="HTH_MarR-typ"/>
</dbReference>
<gene>
    <name evidence="2" type="ORF">GCM10009765_78350</name>
</gene>
<dbReference type="SMART" id="SM00347">
    <property type="entry name" value="HTH_MARR"/>
    <property type="match status" value="1"/>
</dbReference>
<dbReference type="InterPro" id="IPR039422">
    <property type="entry name" value="MarR/SlyA-like"/>
</dbReference>
<reference evidence="2 3" key="1">
    <citation type="journal article" date="2019" name="Int. J. Syst. Evol. Microbiol.">
        <title>The Global Catalogue of Microorganisms (GCM) 10K type strain sequencing project: providing services to taxonomists for standard genome sequencing and annotation.</title>
        <authorList>
            <consortium name="The Broad Institute Genomics Platform"/>
            <consortium name="The Broad Institute Genome Sequencing Center for Infectious Disease"/>
            <person name="Wu L."/>
            <person name="Ma J."/>
        </authorList>
    </citation>
    <scope>NUCLEOTIDE SEQUENCE [LARGE SCALE GENOMIC DNA]</scope>
    <source>
        <strain evidence="2 3">JCM 14718</strain>
    </source>
</reference>
<evidence type="ECO:0000259" key="1">
    <source>
        <dbReference type="PROSITE" id="PS50995"/>
    </source>
</evidence>
<name>A0ABN2J562_9ACTN</name>
<dbReference type="SUPFAM" id="SSF46785">
    <property type="entry name" value="Winged helix' DNA-binding domain"/>
    <property type="match status" value="1"/>
</dbReference>
<dbReference type="PANTHER" id="PTHR33164:SF101">
    <property type="entry name" value="TRANSCRIPTIONAL REPRESSOR MPRA"/>
    <property type="match status" value="1"/>
</dbReference>
<dbReference type="PRINTS" id="PR00598">
    <property type="entry name" value="HTHMARR"/>
</dbReference>
<evidence type="ECO:0000313" key="2">
    <source>
        <dbReference type="EMBL" id="GAA1718224.1"/>
    </source>
</evidence>
<dbReference type="Proteomes" id="UP001500618">
    <property type="component" value="Unassembled WGS sequence"/>
</dbReference>